<dbReference type="Proteomes" id="UP001549799">
    <property type="component" value="Unassembled WGS sequence"/>
</dbReference>
<reference evidence="1 2" key="1">
    <citation type="submission" date="2024-07" db="EMBL/GenBank/DDBJ databases">
        <title>The genome sequence of type strain Sediminicola arcticus GDMCC 1.2805.</title>
        <authorList>
            <person name="Liu Y."/>
        </authorList>
    </citation>
    <scope>NUCLEOTIDE SEQUENCE [LARGE SCALE GENOMIC DNA]</scope>
    <source>
        <strain evidence="1 2">GDMCC 1.2805</strain>
    </source>
</reference>
<sequence length="167" mass="18639">MKSFNILLVLIVLIVSCKDVKSTSEKSETTTEAAKHTVYGDEIQSVGAIPQSEMWQNYKVLMVSDTLSLKFKATVAEVCQAKGCWMKLKLEDGQEAMVKFKNYGFFMPKNIVGKEVVVNGKAFVEQQSVEDQRHFAKDAGKSEAELALILESKKTYSFEADGVLIKQ</sequence>
<dbReference type="RefSeq" id="WP_354614486.1">
    <property type="nucleotide sequence ID" value="NZ_JBEXAE010000002.1"/>
</dbReference>
<evidence type="ECO:0000313" key="2">
    <source>
        <dbReference type="Proteomes" id="UP001549799"/>
    </source>
</evidence>
<gene>
    <name evidence="1" type="ORF">ABXZ36_05505</name>
</gene>
<dbReference type="Pfam" id="PF16267">
    <property type="entry name" value="DUF4920"/>
    <property type="match status" value="1"/>
</dbReference>
<keyword evidence="2" id="KW-1185">Reference proteome</keyword>
<protein>
    <submittedName>
        <fullName evidence="1">DUF4920 domain-containing protein</fullName>
    </submittedName>
</protein>
<proteinExistence type="predicted"/>
<evidence type="ECO:0000313" key="1">
    <source>
        <dbReference type="EMBL" id="MET6990097.1"/>
    </source>
</evidence>
<organism evidence="1 2">
    <name type="scientific">Sediminicola arcticus</name>
    <dbReference type="NCBI Taxonomy" id="1574308"/>
    <lineage>
        <taxon>Bacteria</taxon>
        <taxon>Pseudomonadati</taxon>
        <taxon>Bacteroidota</taxon>
        <taxon>Flavobacteriia</taxon>
        <taxon>Flavobacteriales</taxon>
        <taxon>Flavobacteriaceae</taxon>
        <taxon>Sediminicola</taxon>
    </lineage>
</organism>
<comment type="caution">
    <text evidence="1">The sequence shown here is derived from an EMBL/GenBank/DDBJ whole genome shotgun (WGS) entry which is preliminary data.</text>
</comment>
<name>A0ABV2SSJ3_9FLAO</name>
<dbReference type="EMBL" id="JBEXAE010000002">
    <property type="protein sequence ID" value="MET6990097.1"/>
    <property type="molecule type" value="Genomic_DNA"/>
</dbReference>
<dbReference type="PROSITE" id="PS51257">
    <property type="entry name" value="PROKAR_LIPOPROTEIN"/>
    <property type="match status" value="1"/>
</dbReference>
<accession>A0ABV2SSJ3</accession>
<dbReference type="InterPro" id="IPR032577">
    <property type="entry name" value="DUF4920"/>
</dbReference>